<comment type="caution">
    <text evidence="2">The sequence shown here is derived from an EMBL/GenBank/DDBJ whole genome shotgun (WGS) entry which is preliminary data.</text>
</comment>
<feature type="signal peptide" evidence="1">
    <location>
        <begin position="1"/>
        <end position="19"/>
    </location>
</feature>
<keyword evidence="1" id="KW-0732">Signal</keyword>
<evidence type="ECO:0000256" key="1">
    <source>
        <dbReference type="SAM" id="SignalP"/>
    </source>
</evidence>
<gene>
    <name evidence="2" type="ORF">PT974_09889</name>
</gene>
<dbReference type="PANTHER" id="PTHR42060">
    <property type="entry name" value="NHL REPEAT-CONTAINING PROTEIN-RELATED"/>
    <property type="match status" value="1"/>
</dbReference>
<name>A0ABR0SHG1_9HYPO</name>
<evidence type="ECO:0000313" key="3">
    <source>
        <dbReference type="Proteomes" id="UP001338125"/>
    </source>
</evidence>
<dbReference type="InterPro" id="IPR052998">
    <property type="entry name" value="Hetero-Diels-Alderase-like"/>
</dbReference>
<reference evidence="2 3" key="1">
    <citation type="submission" date="2024-01" db="EMBL/GenBank/DDBJ databases">
        <title>Complete genome of Cladobotryum mycophilum ATHUM6906.</title>
        <authorList>
            <person name="Christinaki A.C."/>
            <person name="Myridakis A.I."/>
            <person name="Kouvelis V.N."/>
        </authorList>
    </citation>
    <scope>NUCLEOTIDE SEQUENCE [LARGE SCALE GENOMIC DNA]</scope>
    <source>
        <strain evidence="2 3">ATHUM6906</strain>
    </source>
</reference>
<sequence length="349" mass="37428">MLCGKIYGLFALWCSTAVASPTINVPLAATTIPLPHRVITQFEAADIWIENLAVRPNGNLLLTSFLPNASLYEVLRPDSSSPTRLRHFTIKSITSLLGIAEVSPDNYVFVGGNVSLATGGVEGTWGLWSVDFNAQSPSPKLVTQLPHAFLLNGVIIAPQKNNLVLISDSSLNLVWRVDLATRKVDIAAQFQDNTIPPVGLVVGINGIKIRDGFLWWTNRTEITNPSTGKPETDMYRIQVDQNGSPVHNAKAEKVVEFASPALDDFVYGPGNRDLKWVTTNVGNVVYAVGATGQKVIVGGSANSTDFATATACQFGRTRRDSNILYVTTGGVSGVEGGKVQAIDTTGFSL</sequence>
<proteinExistence type="predicted"/>
<keyword evidence="3" id="KW-1185">Reference proteome</keyword>
<protein>
    <submittedName>
        <fullName evidence="2">Hetero-Diels-Alderase</fullName>
    </submittedName>
</protein>
<organism evidence="2 3">
    <name type="scientific">Cladobotryum mycophilum</name>
    <dbReference type="NCBI Taxonomy" id="491253"/>
    <lineage>
        <taxon>Eukaryota</taxon>
        <taxon>Fungi</taxon>
        <taxon>Dikarya</taxon>
        <taxon>Ascomycota</taxon>
        <taxon>Pezizomycotina</taxon>
        <taxon>Sordariomycetes</taxon>
        <taxon>Hypocreomycetidae</taxon>
        <taxon>Hypocreales</taxon>
        <taxon>Hypocreaceae</taxon>
        <taxon>Cladobotryum</taxon>
    </lineage>
</organism>
<evidence type="ECO:0000313" key="2">
    <source>
        <dbReference type="EMBL" id="KAK5991604.1"/>
    </source>
</evidence>
<dbReference type="PANTHER" id="PTHR42060:SF1">
    <property type="entry name" value="NHL REPEAT-CONTAINING PROTEIN"/>
    <property type="match status" value="1"/>
</dbReference>
<dbReference type="EMBL" id="JAVFKD010000014">
    <property type="protein sequence ID" value="KAK5991604.1"/>
    <property type="molecule type" value="Genomic_DNA"/>
</dbReference>
<dbReference type="InterPro" id="IPR011042">
    <property type="entry name" value="6-blade_b-propeller_TolB-like"/>
</dbReference>
<dbReference type="Proteomes" id="UP001338125">
    <property type="component" value="Unassembled WGS sequence"/>
</dbReference>
<dbReference type="SUPFAM" id="SSF63829">
    <property type="entry name" value="Calcium-dependent phosphotriesterase"/>
    <property type="match status" value="1"/>
</dbReference>
<accession>A0ABR0SHG1</accession>
<feature type="chain" id="PRO_5046931408" evidence="1">
    <location>
        <begin position="20"/>
        <end position="349"/>
    </location>
</feature>
<dbReference type="Gene3D" id="2.120.10.30">
    <property type="entry name" value="TolB, C-terminal domain"/>
    <property type="match status" value="1"/>
</dbReference>